<keyword evidence="1" id="KW-0732">Signal</keyword>
<evidence type="ECO:0008006" key="4">
    <source>
        <dbReference type="Google" id="ProtNLM"/>
    </source>
</evidence>
<feature type="chain" id="PRO_5037896366" description="Rap1a immunity protein domain-containing protein" evidence="1">
    <location>
        <begin position="21"/>
        <end position="97"/>
    </location>
</feature>
<evidence type="ECO:0000313" key="3">
    <source>
        <dbReference type="Proteomes" id="UP000782610"/>
    </source>
</evidence>
<proteinExistence type="predicted"/>
<feature type="signal peptide" evidence="1">
    <location>
        <begin position="1"/>
        <end position="20"/>
    </location>
</feature>
<dbReference type="AlphaFoldDB" id="A0A933L284"/>
<name>A0A933L284_9HYPH</name>
<evidence type="ECO:0000256" key="1">
    <source>
        <dbReference type="SAM" id="SignalP"/>
    </source>
</evidence>
<reference evidence="2" key="1">
    <citation type="submission" date="2020-07" db="EMBL/GenBank/DDBJ databases">
        <title>Huge and variable diversity of episymbiotic CPR bacteria and DPANN archaea in groundwater ecosystems.</title>
        <authorList>
            <person name="He C.Y."/>
            <person name="Keren R."/>
            <person name="Whittaker M."/>
            <person name="Farag I.F."/>
            <person name="Doudna J."/>
            <person name="Cate J.H.D."/>
            <person name="Banfield J.F."/>
        </authorList>
    </citation>
    <scope>NUCLEOTIDE SEQUENCE</scope>
    <source>
        <strain evidence="2">NC_groundwater_1586_Pr3_B-0.1um_66_15</strain>
    </source>
</reference>
<protein>
    <recommendedName>
        <fullName evidence="4">Rap1a immunity protein domain-containing protein</fullName>
    </recommendedName>
</protein>
<organism evidence="2 3">
    <name type="scientific">Devosia nanyangense</name>
    <dbReference type="NCBI Taxonomy" id="1228055"/>
    <lineage>
        <taxon>Bacteria</taxon>
        <taxon>Pseudomonadati</taxon>
        <taxon>Pseudomonadota</taxon>
        <taxon>Alphaproteobacteria</taxon>
        <taxon>Hyphomicrobiales</taxon>
        <taxon>Devosiaceae</taxon>
        <taxon>Devosia</taxon>
    </lineage>
</organism>
<evidence type="ECO:0000313" key="2">
    <source>
        <dbReference type="EMBL" id="MBI4921762.1"/>
    </source>
</evidence>
<accession>A0A933L284</accession>
<dbReference type="EMBL" id="JACRAF010000023">
    <property type="protein sequence ID" value="MBI4921762.1"/>
    <property type="molecule type" value="Genomic_DNA"/>
</dbReference>
<comment type="caution">
    <text evidence="2">The sequence shown here is derived from an EMBL/GenBank/DDBJ whole genome shotgun (WGS) entry which is preliminary data.</text>
</comment>
<gene>
    <name evidence="2" type="ORF">HY834_08430</name>
</gene>
<dbReference type="Proteomes" id="UP000782610">
    <property type="component" value="Unassembled WGS sequence"/>
</dbReference>
<sequence>MNKSLPILTALMLTTGAALAAPPTDAQTAQFYAQCMTNSGDNASLCACKRDLLPKLVDEEFMAVVLSAMEGKSLTEAQNKPYGIYISKSNQVCAPGM</sequence>